<sequence length="533" mass="56862">MLARTVRSLKRPCPLCSGTAWSPSSSSSSRLASTKAASARQSSIPAPVVDLAHVVNAPDAVKRNLRDRNFPFPADQVDHLRAMHLDAARLGKDLQRARERRNAVSSAPTGGDPDARRREAGEVKKLVKDLEPRLSALTKAVQHLALQLPNTSHPDVPVGDETRARLVKTLGPPLPSSPAATEPERDHLALSSPANLAWTDFASSSLTTGSSWPLLLNEAALVELALTNYAMSVALKHGFTPALTPDVVRSDVAERCGFRPRDGDAQQTYFLSDGDTGAASPSSSSSSSSTLCLAGTAEVPLVAMSAAQTFRAADLPLKHVALGRAFRAEAGARGADSRGLYRVHQFSKVEMVVVCAEDDSDALLEELRAIQEEILSGLGLSLRVLDMPTQELGASAHRKYDIEAWMPGRGKWGELSSASNCTDYQSRRLGIRYRPSASPSPSSSSPPSSPSSSPHHPPSPSKLAYAHTLNGTAAAIPRLIVALLENGAVLDDARKPVRVRLPAVLRPFWLGREGGSDARIEWVDEGEALRAAA</sequence>
<dbReference type="InterPro" id="IPR042103">
    <property type="entry name" value="SerRS_1_N_sf"/>
</dbReference>
<dbReference type="InterPro" id="IPR010978">
    <property type="entry name" value="tRNA-bd_arm"/>
</dbReference>
<accession>A0A0P9GXH1</accession>
<proteinExistence type="predicted"/>
<keyword evidence="5" id="KW-0030">Aminoacyl-tRNA synthetase</keyword>
<dbReference type="InterPro" id="IPR015866">
    <property type="entry name" value="Ser-tRNA-synth_1_N"/>
</dbReference>
<gene>
    <name evidence="12" type="ORF">RHOBADRAFT_46967</name>
</gene>
<dbReference type="PIRSF" id="PIRSF001529">
    <property type="entry name" value="Ser-tRNA-synth_IIa"/>
    <property type="match status" value="1"/>
</dbReference>
<name>A0A0P9GXH1_RHOGW</name>
<dbReference type="Proteomes" id="UP000053890">
    <property type="component" value="Unassembled WGS sequence"/>
</dbReference>
<keyword evidence="4 9" id="KW-0067">ATP-binding</keyword>
<feature type="binding site" evidence="9">
    <location>
        <begin position="327"/>
        <end position="329"/>
    </location>
    <ligand>
        <name>ATP</name>
        <dbReference type="ChEBI" id="CHEBI:30616"/>
    </ligand>
</feature>
<feature type="binding site" evidence="8">
    <location>
        <position position="327"/>
    </location>
    <ligand>
        <name>L-serine</name>
        <dbReference type="ChEBI" id="CHEBI:33384"/>
    </ligand>
</feature>
<feature type="region of interest" description="Disordered" evidence="10">
    <location>
        <begin position="94"/>
        <end position="121"/>
    </location>
</feature>
<evidence type="ECO:0000256" key="9">
    <source>
        <dbReference type="PIRSR" id="PIRSR001529-2"/>
    </source>
</evidence>
<evidence type="ECO:0000256" key="10">
    <source>
        <dbReference type="SAM" id="MobiDB-lite"/>
    </source>
</evidence>
<dbReference type="GO" id="GO:0005524">
    <property type="term" value="F:ATP binding"/>
    <property type="evidence" value="ECO:0007669"/>
    <property type="project" value="UniProtKB-KW"/>
</dbReference>
<feature type="binding site" evidence="9">
    <location>
        <begin position="343"/>
        <end position="346"/>
    </location>
    <ligand>
        <name>ATP</name>
        <dbReference type="ChEBI" id="CHEBI:30616"/>
    </ligand>
</feature>
<reference evidence="12 13" key="1">
    <citation type="journal article" date="2015" name="Front. Microbiol.">
        <title>Genome sequence of the plant growth promoting endophytic yeast Rhodotorula graminis WP1.</title>
        <authorList>
            <person name="Firrincieli A."/>
            <person name="Otillar R."/>
            <person name="Salamov A."/>
            <person name="Schmutz J."/>
            <person name="Khan Z."/>
            <person name="Redman R.S."/>
            <person name="Fleck N.D."/>
            <person name="Lindquist E."/>
            <person name="Grigoriev I.V."/>
            <person name="Doty S.L."/>
        </authorList>
    </citation>
    <scope>NUCLEOTIDE SEQUENCE [LARGE SCALE GENOMIC DNA]</scope>
    <source>
        <strain evidence="12 13">WP1</strain>
    </source>
</reference>
<dbReference type="SUPFAM" id="SSF46589">
    <property type="entry name" value="tRNA-binding arm"/>
    <property type="match status" value="1"/>
</dbReference>
<evidence type="ECO:0000256" key="6">
    <source>
        <dbReference type="ARBA" id="ARBA00031113"/>
    </source>
</evidence>
<keyword evidence="3" id="KW-0547">Nucleotide-binding</keyword>
<dbReference type="GO" id="GO:0004828">
    <property type="term" value="F:serine-tRNA ligase activity"/>
    <property type="evidence" value="ECO:0007669"/>
    <property type="project" value="UniProtKB-EC"/>
</dbReference>
<dbReference type="Gene3D" id="3.30.930.10">
    <property type="entry name" value="Bira Bifunctional Protein, Domain 2"/>
    <property type="match status" value="1"/>
</dbReference>
<evidence type="ECO:0000313" key="12">
    <source>
        <dbReference type="EMBL" id="KPV72127.1"/>
    </source>
</evidence>
<feature type="compositionally biased region" description="Low complexity" evidence="10">
    <location>
        <begin position="435"/>
        <end position="454"/>
    </location>
</feature>
<dbReference type="GO" id="GO:0006434">
    <property type="term" value="P:seryl-tRNA aminoacylation"/>
    <property type="evidence" value="ECO:0007669"/>
    <property type="project" value="InterPro"/>
</dbReference>
<feature type="binding site" evidence="8">
    <location>
        <position position="470"/>
    </location>
    <ligand>
        <name>L-serine</name>
        <dbReference type="ChEBI" id="CHEBI:33384"/>
    </ligand>
</feature>
<evidence type="ECO:0000256" key="5">
    <source>
        <dbReference type="ARBA" id="ARBA00023146"/>
    </source>
</evidence>
<dbReference type="EMBL" id="KQ474088">
    <property type="protein sequence ID" value="KPV72127.1"/>
    <property type="molecule type" value="Genomic_DNA"/>
</dbReference>
<dbReference type="PROSITE" id="PS50862">
    <property type="entry name" value="AA_TRNA_LIGASE_II"/>
    <property type="match status" value="1"/>
</dbReference>
<dbReference type="PRINTS" id="PR00981">
    <property type="entry name" value="TRNASYNTHSER"/>
</dbReference>
<dbReference type="InterPro" id="IPR045864">
    <property type="entry name" value="aa-tRNA-synth_II/BPL/LPL"/>
</dbReference>
<feature type="domain" description="Aminoacyl-transfer RNA synthetases class-II family profile" evidence="11">
    <location>
        <begin position="236"/>
        <end position="502"/>
    </location>
</feature>
<feature type="binding site" evidence="8">
    <location>
        <position position="296"/>
    </location>
    <ligand>
        <name>L-serine</name>
        <dbReference type="ChEBI" id="CHEBI:33384"/>
    </ligand>
</feature>
<dbReference type="OrthoDB" id="10264585at2759"/>
<dbReference type="InterPro" id="IPR006195">
    <property type="entry name" value="aa-tRNA-synth_II"/>
</dbReference>
<feature type="site" description="Important for serine binding" evidence="8">
    <location>
        <position position="472"/>
    </location>
</feature>
<evidence type="ECO:0000256" key="1">
    <source>
        <dbReference type="ARBA" id="ARBA00012840"/>
    </source>
</evidence>
<keyword evidence="13" id="KW-1185">Reference proteome</keyword>
<dbReference type="InterPro" id="IPR002314">
    <property type="entry name" value="aa-tRNA-synt_IIb"/>
</dbReference>
<dbReference type="Gene3D" id="1.10.287.40">
    <property type="entry name" value="Serine-tRNA synthetase, tRNA binding domain"/>
    <property type="match status" value="1"/>
</dbReference>
<dbReference type="EC" id="6.1.1.11" evidence="1"/>
<dbReference type="SUPFAM" id="SSF55681">
    <property type="entry name" value="Class II aaRS and biotin synthetases"/>
    <property type="match status" value="1"/>
</dbReference>
<organism evidence="12 13">
    <name type="scientific">Rhodotorula graminis (strain WP1)</name>
    <dbReference type="NCBI Taxonomy" id="578459"/>
    <lineage>
        <taxon>Eukaryota</taxon>
        <taxon>Fungi</taxon>
        <taxon>Dikarya</taxon>
        <taxon>Basidiomycota</taxon>
        <taxon>Pucciniomycotina</taxon>
        <taxon>Microbotryomycetes</taxon>
        <taxon>Sporidiobolales</taxon>
        <taxon>Sporidiobolaceae</taxon>
        <taxon>Rhodotorula</taxon>
    </lineage>
</organism>
<dbReference type="STRING" id="578459.A0A0P9GXH1"/>
<dbReference type="AlphaFoldDB" id="A0A0P9GXH1"/>
<evidence type="ECO:0000259" key="11">
    <source>
        <dbReference type="PROSITE" id="PS50862"/>
    </source>
</evidence>
<evidence type="ECO:0000256" key="3">
    <source>
        <dbReference type="ARBA" id="ARBA00022741"/>
    </source>
</evidence>
<evidence type="ECO:0000256" key="7">
    <source>
        <dbReference type="ARBA" id="ARBA00034892"/>
    </source>
</evidence>
<dbReference type="OMA" id="EQNCIDR"/>
<dbReference type="PANTHER" id="PTHR11778">
    <property type="entry name" value="SERYL-TRNA SYNTHETASE"/>
    <property type="match status" value="1"/>
</dbReference>
<feature type="binding site" evidence="8">
    <location>
        <position position="350"/>
    </location>
    <ligand>
        <name>L-serine</name>
        <dbReference type="ChEBI" id="CHEBI:33384"/>
    </ligand>
</feature>
<dbReference type="Pfam" id="PF00587">
    <property type="entry name" value="tRNA-synt_2b"/>
    <property type="match status" value="1"/>
</dbReference>
<protein>
    <recommendedName>
        <fullName evidence="1">serine--tRNA ligase</fullName>
        <ecNumber evidence="1">6.1.1.11</ecNumber>
    </recommendedName>
    <alternativeName>
        <fullName evidence="6">Seryl-tRNA synthetase</fullName>
    </alternativeName>
    <alternativeName>
        <fullName evidence="7">Seryl-tRNA(Ser) synthetase</fullName>
    </alternativeName>
</protein>
<dbReference type="GeneID" id="28975343"/>
<evidence type="ECO:0000256" key="2">
    <source>
        <dbReference type="ARBA" id="ARBA00022598"/>
    </source>
</evidence>
<dbReference type="Pfam" id="PF02403">
    <property type="entry name" value="Seryl_tRNA_N"/>
    <property type="match status" value="1"/>
</dbReference>
<evidence type="ECO:0000256" key="4">
    <source>
        <dbReference type="ARBA" id="ARBA00022840"/>
    </source>
</evidence>
<dbReference type="InterPro" id="IPR002317">
    <property type="entry name" value="Ser-tRNA-ligase_type_1"/>
</dbReference>
<dbReference type="RefSeq" id="XP_018268176.1">
    <property type="nucleotide sequence ID" value="XM_018414895.1"/>
</dbReference>
<feature type="binding site" evidence="9">
    <location>
        <begin position="414"/>
        <end position="417"/>
    </location>
    <ligand>
        <name>ATP</name>
        <dbReference type="ChEBI" id="CHEBI:30616"/>
    </ligand>
</feature>
<keyword evidence="2" id="KW-0436">Ligase</keyword>
<dbReference type="UniPathway" id="UPA00906">
    <property type="reaction ID" value="UER00895"/>
</dbReference>
<evidence type="ECO:0000313" key="13">
    <source>
        <dbReference type="Proteomes" id="UP000053890"/>
    </source>
</evidence>
<feature type="region of interest" description="Disordered" evidence="10">
    <location>
        <begin position="433"/>
        <end position="462"/>
    </location>
</feature>
<evidence type="ECO:0000256" key="8">
    <source>
        <dbReference type="PIRSR" id="PIRSR001529-1"/>
    </source>
</evidence>